<gene>
    <name evidence="11" type="ORF">ENS06_05250</name>
</gene>
<dbReference type="AlphaFoldDB" id="A0A832A2H2"/>
<sequence length="166" mass="18137">MPPKKKEAEEKVPAAEQTPKKKSPILKILIAVVALGLLGGGGFFAYTKFFAKGDSPKEAQATPVAAKPVVKNMETFLVNLADPGGERYLKVTMQLSLNSEAASQEIDARMAELRDSVLMLLSSKEYDDISTLSGKLALKKTLMSTINRLLKQGTVQDIYFTEFLVQ</sequence>
<evidence type="ECO:0000256" key="10">
    <source>
        <dbReference type="RuleBase" id="RU364125"/>
    </source>
</evidence>
<proteinExistence type="inferred from homology"/>
<dbReference type="GO" id="GO:0005886">
    <property type="term" value="C:plasma membrane"/>
    <property type="evidence" value="ECO:0007669"/>
    <property type="project" value="UniProtKB-SubCell"/>
</dbReference>
<keyword evidence="8 10" id="KW-1133">Transmembrane helix</keyword>
<protein>
    <recommendedName>
        <fullName evidence="10">Flagellar protein FliL</fullName>
    </recommendedName>
</protein>
<evidence type="ECO:0000256" key="8">
    <source>
        <dbReference type="ARBA" id="ARBA00022989"/>
    </source>
</evidence>
<dbReference type="Pfam" id="PF03748">
    <property type="entry name" value="FliL"/>
    <property type="match status" value="1"/>
</dbReference>
<evidence type="ECO:0000256" key="2">
    <source>
        <dbReference type="ARBA" id="ARBA00004162"/>
    </source>
</evidence>
<keyword evidence="5 10" id="KW-0145">Chemotaxis</keyword>
<comment type="similarity">
    <text evidence="3 10">Belongs to the FliL family.</text>
</comment>
<dbReference type="PANTHER" id="PTHR35091:SF2">
    <property type="entry name" value="FLAGELLAR PROTEIN FLIL"/>
    <property type="match status" value="1"/>
</dbReference>
<organism evidence="11">
    <name type="scientific">Desulfacinum infernum</name>
    <dbReference type="NCBI Taxonomy" id="35837"/>
    <lineage>
        <taxon>Bacteria</taxon>
        <taxon>Pseudomonadati</taxon>
        <taxon>Thermodesulfobacteriota</taxon>
        <taxon>Syntrophobacteria</taxon>
        <taxon>Syntrophobacterales</taxon>
        <taxon>Syntrophobacteraceae</taxon>
        <taxon>Desulfacinum</taxon>
    </lineage>
</organism>
<dbReference type="GO" id="GO:0071978">
    <property type="term" value="P:bacterial-type flagellum-dependent swarming motility"/>
    <property type="evidence" value="ECO:0007669"/>
    <property type="project" value="TreeGrafter"/>
</dbReference>
<dbReference type="GO" id="GO:0006935">
    <property type="term" value="P:chemotaxis"/>
    <property type="evidence" value="ECO:0007669"/>
    <property type="project" value="UniProtKB-KW"/>
</dbReference>
<keyword evidence="11" id="KW-0969">Cilium</keyword>
<evidence type="ECO:0000313" key="11">
    <source>
        <dbReference type="EMBL" id="HFK96716.1"/>
    </source>
</evidence>
<evidence type="ECO:0000256" key="7">
    <source>
        <dbReference type="ARBA" id="ARBA00022779"/>
    </source>
</evidence>
<keyword evidence="4 10" id="KW-1003">Cell membrane</keyword>
<comment type="caution">
    <text evidence="11">The sequence shown here is derived from an EMBL/GenBank/DDBJ whole genome shotgun (WGS) entry which is preliminary data.</text>
</comment>
<evidence type="ECO:0000256" key="5">
    <source>
        <dbReference type="ARBA" id="ARBA00022500"/>
    </source>
</evidence>
<keyword evidence="11" id="KW-0282">Flagellum</keyword>
<name>A0A832A2H2_9BACT</name>
<evidence type="ECO:0000256" key="9">
    <source>
        <dbReference type="ARBA" id="ARBA00023136"/>
    </source>
</evidence>
<keyword evidence="9 10" id="KW-0472">Membrane</keyword>
<keyword evidence="6 10" id="KW-0812">Transmembrane</keyword>
<comment type="function">
    <text evidence="1 10">Controls the rotational direction of flagella during chemotaxis.</text>
</comment>
<dbReference type="EMBL" id="DSTK01000013">
    <property type="protein sequence ID" value="HFK96716.1"/>
    <property type="molecule type" value="Genomic_DNA"/>
</dbReference>
<dbReference type="PANTHER" id="PTHR35091">
    <property type="entry name" value="FLAGELLAR PROTEIN FLIL"/>
    <property type="match status" value="1"/>
</dbReference>
<keyword evidence="11" id="KW-0966">Cell projection</keyword>
<evidence type="ECO:0000256" key="1">
    <source>
        <dbReference type="ARBA" id="ARBA00002254"/>
    </source>
</evidence>
<evidence type="ECO:0000256" key="4">
    <source>
        <dbReference type="ARBA" id="ARBA00022475"/>
    </source>
</evidence>
<evidence type="ECO:0000256" key="6">
    <source>
        <dbReference type="ARBA" id="ARBA00022692"/>
    </source>
</evidence>
<dbReference type="GO" id="GO:0009425">
    <property type="term" value="C:bacterial-type flagellum basal body"/>
    <property type="evidence" value="ECO:0007669"/>
    <property type="project" value="InterPro"/>
</dbReference>
<dbReference type="InterPro" id="IPR005503">
    <property type="entry name" value="FliL"/>
</dbReference>
<feature type="transmembrane region" description="Helical" evidence="10">
    <location>
        <begin position="25"/>
        <end position="46"/>
    </location>
</feature>
<keyword evidence="7 10" id="KW-0283">Flagellar rotation</keyword>
<evidence type="ECO:0000256" key="3">
    <source>
        <dbReference type="ARBA" id="ARBA00008281"/>
    </source>
</evidence>
<comment type="subcellular location">
    <subcellularLocation>
        <location evidence="2">Cell membrane</location>
        <topology evidence="2">Single-pass membrane protein</topology>
    </subcellularLocation>
</comment>
<accession>A0A832A2H2</accession>
<reference evidence="11" key="1">
    <citation type="journal article" date="2020" name="mSystems">
        <title>Genome- and Community-Level Interaction Insights into Carbon Utilization and Element Cycling Functions of Hydrothermarchaeota in Hydrothermal Sediment.</title>
        <authorList>
            <person name="Zhou Z."/>
            <person name="Liu Y."/>
            <person name="Xu W."/>
            <person name="Pan J."/>
            <person name="Luo Z.H."/>
            <person name="Li M."/>
        </authorList>
    </citation>
    <scope>NUCLEOTIDE SEQUENCE [LARGE SCALE GENOMIC DNA]</scope>
    <source>
        <strain evidence="11">SpSt-456</strain>
    </source>
</reference>